<feature type="transmembrane region" description="Helical" evidence="3">
    <location>
        <begin position="6"/>
        <end position="26"/>
    </location>
</feature>
<reference evidence="5 6" key="1">
    <citation type="journal article" date="2015" name="Nature">
        <title>rRNA introns, odd ribosomes, and small enigmatic genomes across a large radiation of phyla.</title>
        <authorList>
            <person name="Brown C.T."/>
            <person name="Hug L.A."/>
            <person name="Thomas B.C."/>
            <person name="Sharon I."/>
            <person name="Castelle C.J."/>
            <person name="Singh A."/>
            <person name="Wilkins M.J."/>
            <person name="Williams K.H."/>
            <person name="Banfield J.F."/>
        </authorList>
    </citation>
    <scope>NUCLEOTIDE SEQUENCE [LARGE SCALE GENOMIC DNA]</scope>
</reference>
<keyword evidence="3" id="KW-0472">Membrane</keyword>
<evidence type="ECO:0000259" key="4">
    <source>
        <dbReference type="Pfam" id="PF03816"/>
    </source>
</evidence>
<proteinExistence type="inferred from homology"/>
<sequence length="119" mass="12759">MLKKYLLSVLGPGIFLIGFGGSYLTLTLTQKPKAQTSITTPEPEPTQGPFEPIKTQDSYNVVLLGSGGEGHSGGTLNDSIIIVSVNSKDKKVALISIPRDLWVQGNRKINAEVMVNGFD</sequence>
<evidence type="ECO:0000313" key="6">
    <source>
        <dbReference type="Proteomes" id="UP000033858"/>
    </source>
</evidence>
<dbReference type="Pfam" id="PF03816">
    <property type="entry name" value="LytR_cpsA_psr"/>
    <property type="match status" value="1"/>
</dbReference>
<keyword evidence="3" id="KW-0812">Transmembrane</keyword>
<organism evidence="5 6">
    <name type="scientific">Candidatus Woesebacteria bacterium GW2011_GWB1_41_10</name>
    <dbReference type="NCBI Taxonomy" id="1618577"/>
    <lineage>
        <taxon>Bacteria</taxon>
        <taxon>Candidatus Woeseibacteriota</taxon>
    </lineage>
</organism>
<evidence type="ECO:0000256" key="1">
    <source>
        <dbReference type="ARBA" id="ARBA00006068"/>
    </source>
</evidence>
<dbReference type="AlphaFoldDB" id="A0A0G0UEU3"/>
<dbReference type="EMBL" id="LCAE01000005">
    <property type="protein sequence ID" value="KKR87459.1"/>
    <property type="molecule type" value="Genomic_DNA"/>
</dbReference>
<dbReference type="Proteomes" id="UP000033858">
    <property type="component" value="Unassembled WGS sequence"/>
</dbReference>
<dbReference type="InterPro" id="IPR004474">
    <property type="entry name" value="LytR_CpsA_psr"/>
</dbReference>
<dbReference type="PANTHER" id="PTHR33392">
    <property type="entry name" value="POLYISOPRENYL-TEICHOIC ACID--PEPTIDOGLYCAN TEICHOIC ACID TRANSFERASE TAGU"/>
    <property type="match status" value="1"/>
</dbReference>
<comment type="caution">
    <text evidence="5">The sequence shown here is derived from an EMBL/GenBank/DDBJ whole genome shotgun (WGS) entry which is preliminary data.</text>
</comment>
<dbReference type="PANTHER" id="PTHR33392:SF6">
    <property type="entry name" value="POLYISOPRENYL-TEICHOIC ACID--PEPTIDOGLYCAN TEICHOIC ACID TRANSFERASE TAGU"/>
    <property type="match status" value="1"/>
</dbReference>
<evidence type="ECO:0000313" key="5">
    <source>
        <dbReference type="EMBL" id="KKR87459.1"/>
    </source>
</evidence>
<protein>
    <submittedName>
        <fullName evidence="5">Cell envelope-related transcriptional attenuator</fullName>
    </submittedName>
</protein>
<evidence type="ECO:0000256" key="2">
    <source>
        <dbReference type="SAM" id="MobiDB-lite"/>
    </source>
</evidence>
<feature type="region of interest" description="Disordered" evidence="2">
    <location>
        <begin position="34"/>
        <end position="53"/>
    </location>
</feature>
<feature type="non-terminal residue" evidence="5">
    <location>
        <position position="119"/>
    </location>
</feature>
<comment type="similarity">
    <text evidence="1">Belongs to the LytR/CpsA/Psr (LCP) family.</text>
</comment>
<keyword evidence="3" id="KW-1133">Transmembrane helix</keyword>
<dbReference type="Gene3D" id="3.40.630.190">
    <property type="entry name" value="LCP protein"/>
    <property type="match status" value="1"/>
</dbReference>
<gene>
    <name evidence="5" type="ORF">UU32_C0005G0018</name>
</gene>
<feature type="domain" description="Cell envelope-related transcriptional attenuator" evidence="4">
    <location>
        <begin position="77"/>
        <end position="110"/>
    </location>
</feature>
<name>A0A0G0UEU3_9BACT</name>
<accession>A0A0G0UEU3</accession>
<dbReference type="InterPro" id="IPR050922">
    <property type="entry name" value="LytR/CpsA/Psr_CW_biosynth"/>
</dbReference>
<evidence type="ECO:0000256" key="3">
    <source>
        <dbReference type="SAM" id="Phobius"/>
    </source>
</evidence>